<gene>
    <name evidence="1" type="ORF">H0H10_36810</name>
</gene>
<protein>
    <submittedName>
        <fullName evidence="1">Uncharacterized protein</fullName>
    </submittedName>
</protein>
<proteinExistence type="predicted"/>
<sequence>MPLQHAGLLPEPYETDLGAELTHHLPATAHPDVACPSSGHSIGWTACYDGADTLPLTHKAWGGVGN</sequence>
<dbReference type="RefSeq" id="WP_188185546.1">
    <property type="nucleotide sequence ID" value="NZ_JACVQF010000235.1"/>
</dbReference>
<reference evidence="1" key="1">
    <citation type="submission" date="2020-09" db="EMBL/GenBank/DDBJ databases">
        <title>Streptomyces grisecoloratus sp. nov., isolated from cotton soil.</title>
        <authorList>
            <person name="Xing L."/>
        </authorList>
    </citation>
    <scope>NUCLEOTIDE SEQUENCE</scope>
    <source>
        <strain evidence="1">TRM S81-3</strain>
    </source>
</reference>
<dbReference type="EMBL" id="JACVQF010000235">
    <property type="protein sequence ID" value="MBD0424666.1"/>
    <property type="molecule type" value="Genomic_DNA"/>
</dbReference>
<organism evidence="1 2">
    <name type="scientific">Streptomyces griseicoloratus</name>
    <dbReference type="NCBI Taxonomy" id="2752516"/>
    <lineage>
        <taxon>Bacteria</taxon>
        <taxon>Bacillati</taxon>
        <taxon>Actinomycetota</taxon>
        <taxon>Actinomycetes</taxon>
        <taxon>Kitasatosporales</taxon>
        <taxon>Streptomycetaceae</taxon>
        <taxon>Streptomyces</taxon>
    </lineage>
</organism>
<comment type="caution">
    <text evidence="1">The sequence shown here is derived from an EMBL/GenBank/DDBJ whole genome shotgun (WGS) entry which is preliminary data.</text>
</comment>
<name>A0A926LAQ9_9ACTN</name>
<reference evidence="1" key="2">
    <citation type="submission" date="2020-09" db="EMBL/GenBank/DDBJ databases">
        <authorList>
            <person name="Luo X."/>
        </authorList>
    </citation>
    <scope>NUCLEOTIDE SEQUENCE</scope>
    <source>
        <strain evidence="1">TRM S81-3</strain>
    </source>
</reference>
<evidence type="ECO:0000313" key="2">
    <source>
        <dbReference type="Proteomes" id="UP000621210"/>
    </source>
</evidence>
<dbReference type="Proteomes" id="UP000621210">
    <property type="component" value="Unassembled WGS sequence"/>
</dbReference>
<dbReference type="AlphaFoldDB" id="A0A926LAQ9"/>
<evidence type="ECO:0000313" key="1">
    <source>
        <dbReference type="EMBL" id="MBD0424666.1"/>
    </source>
</evidence>
<accession>A0A926LAQ9</accession>
<keyword evidence="2" id="KW-1185">Reference proteome</keyword>